<evidence type="ECO:0000313" key="3">
    <source>
        <dbReference type="Proteomes" id="UP000018466"/>
    </source>
</evidence>
<organism evidence="2 3">
    <name type="scientific">Stomatobaculum longum</name>
    <dbReference type="NCBI Taxonomy" id="796942"/>
    <lineage>
        <taxon>Bacteria</taxon>
        <taxon>Bacillati</taxon>
        <taxon>Bacillota</taxon>
        <taxon>Clostridia</taxon>
        <taxon>Lachnospirales</taxon>
        <taxon>Lachnospiraceae</taxon>
        <taxon>Stomatobaculum</taxon>
    </lineage>
</organism>
<feature type="transmembrane region" description="Helical" evidence="1">
    <location>
        <begin position="36"/>
        <end position="61"/>
    </location>
</feature>
<feature type="transmembrane region" description="Helical" evidence="1">
    <location>
        <begin position="73"/>
        <end position="93"/>
    </location>
</feature>
<feature type="transmembrane region" description="Helical" evidence="1">
    <location>
        <begin position="6"/>
        <end position="24"/>
    </location>
</feature>
<accession>A0AA36Y5W0</accession>
<dbReference type="Proteomes" id="UP000018466">
    <property type="component" value="Unassembled WGS sequence"/>
</dbReference>
<dbReference type="Pfam" id="PF06541">
    <property type="entry name" value="ABC_trans_CmpB"/>
    <property type="match status" value="1"/>
</dbReference>
<evidence type="ECO:0008006" key="4">
    <source>
        <dbReference type="Google" id="ProtNLM"/>
    </source>
</evidence>
<dbReference type="AlphaFoldDB" id="A0AA36Y5W0"/>
<evidence type="ECO:0000256" key="1">
    <source>
        <dbReference type="SAM" id="Phobius"/>
    </source>
</evidence>
<keyword evidence="1" id="KW-0812">Transmembrane</keyword>
<feature type="transmembrane region" description="Helical" evidence="1">
    <location>
        <begin position="148"/>
        <end position="169"/>
    </location>
</feature>
<dbReference type="RefSeq" id="WP_009532897.1">
    <property type="nucleotide sequence ID" value="NZ_JH590862.1"/>
</dbReference>
<dbReference type="InterPro" id="IPR010540">
    <property type="entry name" value="CmpB_TMEM229"/>
</dbReference>
<sequence length="267" mass="30318">MTLYQALCYFVIYAFLGWVVEVAFHALRLGKIINRGFLNGPVCPIYGFGMLAICALMNVLAPGREEAVGLPTLFLAGIVFTTSIELCGGWLLNTFFHARWWDYSKEPFQFHGYICLRFSILWGLGTVVMIRIVHPLVRGYVRLFPPALGQWILAFAYLTLLVDFVASVLTAHKLSRDLGDLGKLRDRIRAVSDGLSQRIGEDSIRAKAELERQRSAAEARFALLEKRAERTRFFGTGRMLNAFPELKPNWHAELLQELRERLGGKKH</sequence>
<proteinExistence type="predicted"/>
<keyword evidence="3" id="KW-1185">Reference proteome</keyword>
<protein>
    <recommendedName>
        <fullName evidence="4">ABC transporter permease</fullName>
    </recommendedName>
</protein>
<evidence type="ECO:0000313" key="2">
    <source>
        <dbReference type="EMBL" id="EHO17465.1"/>
    </source>
</evidence>
<comment type="caution">
    <text evidence="2">The sequence shown here is derived from an EMBL/GenBank/DDBJ whole genome shotgun (WGS) entry which is preliminary data.</text>
</comment>
<name>A0AA36Y5W0_9FIRM</name>
<keyword evidence="1" id="KW-0472">Membrane</keyword>
<dbReference type="GeneID" id="86940821"/>
<feature type="transmembrane region" description="Helical" evidence="1">
    <location>
        <begin position="114"/>
        <end position="136"/>
    </location>
</feature>
<gene>
    <name evidence="2" type="ORF">HMPREF9623_01064</name>
</gene>
<keyword evidence="1" id="KW-1133">Transmembrane helix</keyword>
<dbReference type="EMBL" id="AGEL01000006">
    <property type="protein sequence ID" value="EHO17465.1"/>
    <property type="molecule type" value="Genomic_DNA"/>
</dbReference>
<reference evidence="2 3" key="1">
    <citation type="submission" date="2011-10" db="EMBL/GenBank/DDBJ databases">
        <title>The Genome Sequence of Lachnospiraceae bacterium ACC2.</title>
        <authorList>
            <consortium name="The Broad Institute Genome Sequencing Platform"/>
            <person name="Earl A."/>
            <person name="Ward D."/>
            <person name="Feldgarden M."/>
            <person name="Gevers D."/>
            <person name="Sizova M."/>
            <person name="Hazen A."/>
            <person name="Epstein S."/>
            <person name="Young S.K."/>
            <person name="Zeng Q."/>
            <person name="Gargeya S."/>
            <person name="Fitzgerald M."/>
            <person name="Haas B."/>
            <person name="Abouelleil A."/>
            <person name="Alvarado L."/>
            <person name="Arachchi H.M."/>
            <person name="Berlin A."/>
            <person name="Brown A."/>
            <person name="Chapman S.B."/>
            <person name="Chen Z."/>
            <person name="Dunbar C."/>
            <person name="Freedman E."/>
            <person name="Gearin G."/>
            <person name="Goldberg J."/>
            <person name="Griggs A."/>
            <person name="Gujja S."/>
            <person name="Heiman D."/>
            <person name="Howarth C."/>
            <person name="Larson L."/>
            <person name="Lui A."/>
            <person name="MacDonald P.J.P."/>
            <person name="Montmayeur A."/>
            <person name="Murphy C."/>
            <person name="Neiman D."/>
            <person name="Pearson M."/>
            <person name="Priest M."/>
            <person name="Roberts A."/>
            <person name="Saif S."/>
            <person name="Shea T."/>
            <person name="Shenoy N."/>
            <person name="Sisk P."/>
            <person name="Stolte C."/>
            <person name="Sykes S."/>
            <person name="Wortman J."/>
            <person name="Nusbaum C."/>
            <person name="Birren B."/>
        </authorList>
    </citation>
    <scope>NUCLEOTIDE SEQUENCE [LARGE SCALE GENOMIC DNA]</scope>
    <source>
        <strain evidence="2 3">ACC2</strain>
    </source>
</reference>